<evidence type="ECO:0000259" key="2">
    <source>
        <dbReference type="Pfam" id="PF17289"/>
    </source>
</evidence>
<feature type="domain" description="Terminase large subunit gp17-like C-terminal" evidence="2">
    <location>
        <begin position="347"/>
        <end position="491"/>
    </location>
</feature>
<dbReference type="Pfam" id="PF17289">
    <property type="entry name" value="Terminase_6C"/>
    <property type="match status" value="1"/>
</dbReference>
<evidence type="ECO:0000256" key="1">
    <source>
        <dbReference type="ARBA" id="ARBA00022612"/>
    </source>
</evidence>
<protein>
    <recommendedName>
        <fullName evidence="2">Terminase large subunit gp17-like C-terminal domain-containing protein</fullName>
    </recommendedName>
</protein>
<gene>
    <name evidence="3" type="ORF">LCGC14_0616010</name>
</gene>
<accession>A0A0F9RQK3</accession>
<keyword evidence="1" id="KW-1188">Viral release from host cell</keyword>
<evidence type="ECO:0000313" key="3">
    <source>
        <dbReference type="EMBL" id="KKN52127.1"/>
    </source>
</evidence>
<organism evidence="3">
    <name type="scientific">marine sediment metagenome</name>
    <dbReference type="NCBI Taxonomy" id="412755"/>
    <lineage>
        <taxon>unclassified sequences</taxon>
        <taxon>metagenomes</taxon>
        <taxon>ecological metagenomes</taxon>
    </lineage>
</organism>
<proteinExistence type="predicted"/>
<dbReference type="AlphaFoldDB" id="A0A0F9RQK3"/>
<dbReference type="InterPro" id="IPR006517">
    <property type="entry name" value="Phage_terminase_lsu-like_C"/>
</dbReference>
<name>A0A0F9RQK3_9ZZZZ</name>
<comment type="caution">
    <text evidence="3">The sequence shown here is derived from an EMBL/GenBank/DDBJ whole genome shotgun (WGS) entry which is preliminary data.</text>
</comment>
<sequence length="501" mass="56141">MSAALDIVSDQFAIKAELSKKKLRHFVKNHWHVIEPATKFIGGWHIDAKCEHIEAAIKGELRRLVINEPPRMSKSTVSTVMAPVWSWIEKPSLRWLCGSYHQPLSTRDARKSRQILESDYFSSMQGYWGTDIKLASDQNQKQRYENTDSGYRLAISTRGAATGEGGDIIAFDDPHNVADGESEPRRKETIEYCREVLPTRLNDRETGAIIYIMQRVHFDDATNEALTEMGYEHLNLAMEYDPKCIVDFAHKCSLKVVATGSENAEDEVVDEGTSLGFKDPRTVEGELLCPERFSARAVVEIQGEITDYAWSSQFQQQPQARAGGMFKKESFLVVDVLPSPIKKAWRAWDKAGTVGGGARTAGVLMANLQNGMVAVIDCDAFQEEAPKREKRIKKNAECDGRKVWVSIEQEPGSGGKESAQATVRNLRGFKVKIDRVTGDKVTRAEPWATTVENGDVVVLRRPWTAAYIKEHTRFPRGKFKDMVDASSQAHMFLSAKLGAQI</sequence>
<dbReference type="NCBIfam" id="TIGR01630">
    <property type="entry name" value="psiM2_ORF9"/>
    <property type="match status" value="1"/>
</dbReference>
<dbReference type="EMBL" id="LAZR01001033">
    <property type="protein sequence ID" value="KKN52127.1"/>
    <property type="molecule type" value="Genomic_DNA"/>
</dbReference>
<dbReference type="InterPro" id="IPR035421">
    <property type="entry name" value="Terminase_6C"/>
</dbReference>
<reference evidence="3" key="1">
    <citation type="journal article" date="2015" name="Nature">
        <title>Complex archaea that bridge the gap between prokaryotes and eukaryotes.</title>
        <authorList>
            <person name="Spang A."/>
            <person name="Saw J.H."/>
            <person name="Jorgensen S.L."/>
            <person name="Zaremba-Niedzwiedzka K."/>
            <person name="Martijn J."/>
            <person name="Lind A.E."/>
            <person name="van Eijk R."/>
            <person name="Schleper C."/>
            <person name="Guy L."/>
            <person name="Ettema T.J."/>
        </authorList>
    </citation>
    <scope>NUCLEOTIDE SEQUENCE</scope>
</reference>